<feature type="compositionally biased region" description="Polar residues" evidence="5">
    <location>
        <begin position="171"/>
        <end position="185"/>
    </location>
</feature>
<sequence>MVLRRKKIDRSTDIFTDDGKIVDLPPGWEFIIDCQNHGPIKFDFNLYRDRGREEIAEQLRNTIWSMRHSLQNYTLKSYENVGIRRFWKFLDYLAAEGEFITQLKQVDRKLINRFLTWMDLQNATSGVNRGEAFSTPSKLAIFIAIKSIFIYCQKRDPESVNRDLSFPRNPYPNSGRQVSHRQPYSQSEQKIILSALNKDLKTIHERQGKELTGNQVLCVYLLVLAAATGRNLTSLLELQRDSIQEHALPDREFLVTYKRRGYKSHATSIRKADERESDSILTSIPSNVADHFRFLSKYTEPLMKAADERDRNFVMLKVVSQGSKIGHISRMKKIDASNAIRKFSIRHDLKNDRGERFLISISRLRPTMATELYQRTGDIRKVQKALGHAHVQTTARHYASKPFGSERNHAFALDGMVSSFIKFELEGKVFLAADGKIPLANITNLLGSGYNTGIARCSNPFRENESVCNKYLACFKCPNMCVFEDDLWRLYSFYYRLLSERSKIHPTHWLKTYGPIIRRIDTAIASQFPPEKIEAAREKARETPHPTWKDSIA</sequence>
<dbReference type="PANTHER" id="PTHR30349:SF41">
    <property type="entry name" value="INTEGRASE_RECOMBINASE PROTEIN MJ0367-RELATED"/>
    <property type="match status" value="1"/>
</dbReference>
<proteinExistence type="inferred from homology"/>
<dbReference type="Pfam" id="PF00589">
    <property type="entry name" value="Phage_integrase"/>
    <property type="match status" value="1"/>
</dbReference>
<name>A0A8J3AUL4_9BURK</name>
<organism evidence="7 8">
    <name type="scientific">Oxalicibacterium solurbis</name>
    <dbReference type="NCBI Taxonomy" id="69280"/>
    <lineage>
        <taxon>Bacteria</taxon>
        <taxon>Pseudomonadati</taxon>
        <taxon>Pseudomonadota</taxon>
        <taxon>Betaproteobacteria</taxon>
        <taxon>Burkholderiales</taxon>
        <taxon>Oxalobacteraceae</taxon>
        <taxon>Oxalicibacterium</taxon>
    </lineage>
</organism>
<dbReference type="EMBL" id="BMDP01000001">
    <property type="protein sequence ID" value="GGI53212.1"/>
    <property type="molecule type" value="Genomic_DNA"/>
</dbReference>
<protein>
    <recommendedName>
        <fullName evidence="6">Tyr recombinase domain-containing protein</fullName>
    </recommendedName>
</protein>
<accession>A0A8J3AUL4</accession>
<comment type="caution">
    <text evidence="7">The sequence shown here is derived from an EMBL/GenBank/DDBJ whole genome shotgun (WGS) entry which is preliminary data.</text>
</comment>
<dbReference type="InterPro" id="IPR011010">
    <property type="entry name" value="DNA_brk_join_enz"/>
</dbReference>
<keyword evidence="8" id="KW-1185">Reference proteome</keyword>
<reference evidence="7" key="2">
    <citation type="submission" date="2020-09" db="EMBL/GenBank/DDBJ databases">
        <authorList>
            <person name="Sun Q."/>
            <person name="Sedlacek I."/>
        </authorList>
    </citation>
    <scope>NUCLEOTIDE SEQUENCE</scope>
    <source>
        <strain evidence="7">CCM 7664</strain>
    </source>
</reference>
<dbReference type="InterPro" id="IPR050090">
    <property type="entry name" value="Tyrosine_recombinase_XerCD"/>
</dbReference>
<dbReference type="InterPro" id="IPR002104">
    <property type="entry name" value="Integrase_catalytic"/>
</dbReference>
<keyword evidence="2" id="KW-0229">DNA integration</keyword>
<dbReference type="GO" id="GO:0003677">
    <property type="term" value="F:DNA binding"/>
    <property type="evidence" value="ECO:0007669"/>
    <property type="project" value="UniProtKB-KW"/>
</dbReference>
<dbReference type="Proteomes" id="UP000627205">
    <property type="component" value="Unassembled WGS sequence"/>
</dbReference>
<evidence type="ECO:0000256" key="3">
    <source>
        <dbReference type="ARBA" id="ARBA00023125"/>
    </source>
</evidence>
<gene>
    <name evidence="7" type="ORF">GCM10011430_03860</name>
</gene>
<evidence type="ECO:0000256" key="5">
    <source>
        <dbReference type="SAM" id="MobiDB-lite"/>
    </source>
</evidence>
<evidence type="ECO:0000256" key="1">
    <source>
        <dbReference type="ARBA" id="ARBA00008857"/>
    </source>
</evidence>
<feature type="region of interest" description="Disordered" evidence="5">
    <location>
        <begin position="161"/>
        <end position="185"/>
    </location>
</feature>
<evidence type="ECO:0000259" key="6">
    <source>
        <dbReference type="PROSITE" id="PS51898"/>
    </source>
</evidence>
<reference evidence="7" key="1">
    <citation type="journal article" date="2014" name="Int. J. Syst. Evol. Microbiol.">
        <title>Complete genome sequence of Corynebacterium casei LMG S-19264T (=DSM 44701T), isolated from a smear-ripened cheese.</title>
        <authorList>
            <consortium name="US DOE Joint Genome Institute (JGI-PGF)"/>
            <person name="Walter F."/>
            <person name="Albersmeier A."/>
            <person name="Kalinowski J."/>
            <person name="Ruckert C."/>
        </authorList>
    </citation>
    <scope>NUCLEOTIDE SEQUENCE</scope>
    <source>
        <strain evidence="7">CCM 7664</strain>
    </source>
</reference>
<dbReference type="GO" id="GO:0006310">
    <property type="term" value="P:DNA recombination"/>
    <property type="evidence" value="ECO:0007669"/>
    <property type="project" value="UniProtKB-KW"/>
</dbReference>
<evidence type="ECO:0000256" key="4">
    <source>
        <dbReference type="ARBA" id="ARBA00023172"/>
    </source>
</evidence>
<keyword evidence="4" id="KW-0233">DNA recombination</keyword>
<dbReference type="GO" id="GO:0015074">
    <property type="term" value="P:DNA integration"/>
    <property type="evidence" value="ECO:0007669"/>
    <property type="project" value="UniProtKB-KW"/>
</dbReference>
<keyword evidence="3" id="KW-0238">DNA-binding</keyword>
<comment type="similarity">
    <text evidence="1">Belongs to the 'phage' integrase family.</text>
</comment>
<dbReference type="PANTHER" id="PTHR30349">
    <property type="entry name" value="PHAGE INTEGRASE-RELATED"/>
    <property type="match status" value="1"/>
</dbReference>
<evidence type="ECO:0000256" key="2">
    <source>
        <dbReference type="ARBA" id="ARBA00022908"/>
    </source>
</evidence>
<dbReference type="AlphaFoldDB" id="A0A8J3AUL4"/>
<evidence type="ECO:0000313" key="7">
    <source>
        <dbReference type="EMBL" id="GGI53212.1"/>
    </source>
</evidence>
<feature type="domain" description="Tyr recombinase" evidence="6">
    <location>
        <begin position="179"/>
        <end position="413"/>
    </location>
</feature>
<dbReference type="InterPro" id="IPR013762">
    <property type="entry name" value="Integrase-like_cat_sf"/>
</dbReference>
<dbReference type="PROSITE" id="PS51898">
    <property type="entry name" value="TYR_RECOMBINASE"/>
    <property type="match status" value="1"/>
</dbReference>
<dbReference type="Gene3D" id="1.10.443.10">
    <property type="entry name" value="Intergrase catalytic core"/>
    <property type="match status" value="1"/>
</dbReference>
<dbReference type="SUPFAM" id="SSF56349">
    <property type="entry name" value="DNA breaking-rejoining enzymes"/>
    <property type="match status" value="1"/>
</dbReference>
<evidence type="ECO:0000313" key="8">
    <source>
        <dbReference type="Proteomes" id="UP000627205"/>
    </source>
</evidence>